<accession>A0A1H3EQ05</accession>
<dbReference type="InterPro" id="IPR035956">
    <property type="entry name" value="RimP_N_sf"/>
</dbReference>
<dbReference type="SUPFAM" id="SSF75420">
    <property type="entry name" value="YhbC-like, N-terminal domain"/>
    <property type="match status" value="1"/>
</dbReference>
<dbReference type="STRING" id="229203.SAMN05444338_11594"/>
<keyword evidence="1 3" id="KW-0963">Cytoplasm</keyword>
<name>A0A1H3EQ05_9FLAO</name>
<evidence type="ECO:0000256" key="3">
    <source>
        <dbReference type="HAMAP-Rule" id="MF_01077"/>
    </source>
</evidence>
<comment type="function">
    <text evidence="3">Required for maturation of 30S ribosomal subunits.</text>
</comment>
<dbReference type="Gene3D" id="3.30.300.70">
    <property type="entry name" value="RimP-like superfamily, N-terminal"/>
    <property type="match status" value="1"/>
</dbReference>
<dbReference type="HAMAP" id="MF_01077">
    <property type="entry name" value="RimP"/>
    <property type="match status" value="1"/>
</dbReference>
<reference evidence="6" key="1">
    <citation type="submission" date="2016-10" db="EMBL/GenBank/DDBJ databases">
        <authorList>
            <person name="Varghese N."/>
            <person name="Submissions S."/>
        </authorList>
    </citation>
    <scope>NUCLEOTIDE SEQUENCE [LARGE SCALE GENOMIC DNA]</scope>
    <source>
        <strain evidence="6">DSM 15718</strain>
    </source>
</reference>
<dbReference type="EMBL" id="FNMV01000015">
    <property type="protein sequence ID" value="SDX80637.1"/>
    <property type="molecule type" value="Genomic_DNA"/>
</dbReference>
<dbReference type="InterPro" id="IPR028989">
    <property type="entry name" value="RimP_N"/>
</dbReference>
<dbReference type="GO" id="GO:0005737">
    <property type="term" value="C:cytoplasm"/>
    <property type="evidence" value="ECO:0007669"/>
    <property type="project" value="UniProtKB-SubCell"/>
</dbReference>
<sequence length="166" mass="18807">MRGLNVPSFYKNMTFKEKVNLLLTEALSEKESLFLIDLTITDAFKVIITLDDDNGVVLQDCIDISREIENNLDREEQDFSLEVASAGVSSPLKHIRQYKKNVGRTLIVKTNTENIEAELVEANDDFVILSWKAREPKKIGKGKETVQKTLEIPYGDIKEAIVTVTF</sequence>
<dbReference type="Proteomes" id="UP000198569">
    <property type="component" value="Unassembled WGS sequence"/>
</dbReference>
<evidence type="ECO:0000256" key="2">
    <source>
        <dbReference type="ARBA" id="ARBA00022517"/>
    </source>
</evidence>
<dbReference type="AlphaFoldDB" id="A0A1H3EQ05"/>
<evidence type="ECO:0000313" key="6">
    <source>
        <dbReference type="Proteomes" id="UP000198569"/>
    </source>
</evidence>
<evidence type="ECO:0000256" key="1">
    <source>
        <dbReference type="ARBA" id="ARBA00022490"/>
    </source>
</evidence>
<dbReference type="InterPro" id="IPR003728">
    <property type="entry name" value="Ribosome_maturation_RimP"/>
</dbReference>
<organism evidence="5 6">
    <name type="scientific">Flavobacterium degerlachei</name>
    <dbReference type="NCBI Taxonomy" id="229203"/>
    <lineage>
        <taxon>Bacteria</taxon>
        <taxon>Pseudomonadati</taxon>
        <taxon>Bacteroidota</taxon>
        <taxon>Flavobacteriia</taxon>
        <taxon>Flavobacteriales</taxon>
        <taxon>Flavobacteriaceae</taxon>
        <taxon>Flavobacterium</taxon>
    </lineage>
</organism>
<keyword evidence="6" id="KW-1185">Reference proteome</keyword>
<proteinExistence type="inferred from homology"/>
<comment type="subcellular location">
    <subcellularLocation>
        <location evidence="3">Cytoplasm</location>
    </subcellularLocation>
</comment>
<dbReference type="PANTHER" id="PTHR33867">
    <property type="entry name" value="RIBOSOME MATURATION FACTOR RIMP"/>
    <property type="match status" value="1"/>
</dbReference>
<dbReference type="OrthoDB" id="9789702at2"/>
<feature type="domain" description="Ribosome maturation factor RimP N-terminal" evidence="4">
    <location>
        <begin position="43"/>
        <end position="88"/>
    </location>
</feature>
<dbReference type="GO" id="GO:0042274">
    <property type="term" value="P:ribosomal small subunit biogenesis"/>
    <property type="evidence" value="ECO:0007669"/>
    <property type="project" value="UniProtKB-UniRule"/>
</dbReference>
<dbReference type="PANTHER" id="PTHR33867:SF1">
    <property type="entry name" value="RIBOSOME MATURATION FACTOR RIMP"/>
    <property type="match status" value="1"/>
</dbReference>
<dbReference type="Pfam" id="PF02576">
    <property type="entry name" value="RimP_N"/>
    <property type="match status" value="1"/>
</dbReference>
<dbReference type="NCBIfam" id="NF002531">
    <property type="entry name" value="PRK02001.1"/>
    <property type="match status" value="1"/>
</dbReference>
<protein>
    <recommendedName>
        <fullName evidence="3">Ribosome maturation factor RimP</fullName>
    </recommendedName>
</protein>
<gene>
    <name evidence="3" type="primary">rimP</name>
    <name evidence="5" type="ORF">SAMN05444338_11594</name>
</gene>
<comment type="similarity">
    <text evidence="3">Belongs to the RimP family.</text>
</comment>
<evidence type="ECO:0000259" key="4">
    <source>
        <dbReference type="Pfam" id="PF02576"/>
    </source>
</evidence>
<keyword evidence="2 3" id="KW-0690">Ribosome biogenesis</keyword>
<evidence type="ECO:0000313" key="5">
    <source>
        <dbReference type="EMBL" id="SDX80637.1"/>
    </source>
</evidence>